<keyword evidence="2" id="KW-1185">Reference proteome</keyword>
<proteinExistence type="predicted"/>
<reference evidence="2" key="1">
    <citation type="journal article" date="2017" name="Nat. Commun.">
        <title>The North American bullfrog draft genome provides insight into hormonal regulation of long noncoding RNA.</title>
        <authorList>
            <person name="Hammond S.A."/>
            <person name="Warren R.L."/>
            <person name="Vandervalk B.P."/>
            <person name="Kucuk E."/>
            <person name="Khan H."/>
            <person name="Gibb E.A."/>
            <person name="Pandoh P."/>
            <person name="Kirk H."/>
            <person name="Zhao Y."/>
            <person name="Jones M."/>
            <person name="Mungall A.J."/>
            <person name="Coope R."/>
            <person name="Pleasance S."/>
            <person name="Moore R.A."/>
            <person name="Holt R.A."/>
            <person name="Round J.M."/>
            <person name="Ohora S."/>
            <person name="Walle B.V."/>
            <person name="Veldhoen N."/>
            <person name="Helbing C.C."/>
            <person name="Birol I."/>
        </authorList>
    </citation>
    <scope>NUCLEOTIDE SEQUENCE [LARGE SCALE GENOMIC DNA]</scope>
</reference>
<dbReference type="Proteomes" id="UP000228934">
    <property type="component" value="Unassembled WGS sequence"/>
</dbReference>
<protein>
    <submittedName>
        <fullName evidence="1">Uncharacterized protein</fullName>
    </submittedName>
</protein>
<organism evidence="1 2">
    <name type="scientific">Aquarana catesbeiana</name>
    <name type="common">American bullfrog</name>
    <name type="synonym">Rana catesbeiana</name>
    <dbReference type="NCBI Taxonomy" id="8400"/>
    <lineage>
        <taxon>Eukaryota</taxon>
        <taxon>Metazoa</taxon>
        <taxon>Chordata</taxon>
        <taxon>Craniata</taxon>
        <taxon>Vertebrata</taxon>
        <taxon>Euteleostomi</taxon>
        <taxon>Amphibia</taxon>
        <taxon>Batrachia</taxon>
        <taxon>Anura</taxon>
        <taxon>Neobatrachia</taxon>
        <taxon>Ranoidea</taxon>
        <taxon>Ranidae</taxon>
        <taxon>Aquarana</taxon>
    </lineage>
</organism>
<evidence type="ECO:0000313" key="1">
    <source>
        <dbReference type="EMBL" id="PIO16187.1"/>
    </source>
</evidence>
<sequence>MQSNSFLLSSCRYGTQLGRSDSSHLVWPSTEGRTAAFWCSMLLRPTLSKPWTAGEMNSLFRLVHGTLKTSPLLSWGTRSILKTDKLPQSDHRSGVIAKITSHTLKPVLKRLLTWSRLSRPLHVMHLNR</sequence>
<evidence type="ECO:0000313" key="2">
    <source>
        <dbReference type="Proteomes" id="UP000228934"/>
    </source>
</evidence>
<dbReference type="AlphaFoldDB" id="A0A2G9QKU3"/>
<accession>A0A2G9QKU3</accession>
<gene>
    <name evidence="1" type="ORF">AB205_0004840</name>
</gene>
<name>A0A2G9QKU3_AQUCT</name>
<dbReference type="EMBL" id="KV961093">
    <property type="protein sequence ID" value="PIO16187.1"/>
    <property type="molecule type" value="Genomic_DNA"/>
</dbReference>